<reference evidence="2 3" key="1">
    <citation type="journal article" date="2015" name="Nature">
        <title>rRNA introns, odd ribosomes, and small enigmatic genomes across a large radiation of phyla.</title>
        <authorList>
            <person name="Brown C.T."/>
            <person name="Hug L.A."/>
            <person name="Thomas B.C."/>
            <person name="Sharon I."/>
            <person name="Castelle C.J."/>
            <person name="Singh A."/>
            <person name="Wilkins M.J."/>
            <person name="Williams K.H."/>
            <person name="Banfield J.F."/>
        </authorList>
    </citation>
    <scope>NUCLEOTIDE SEQUENCE [LARGE SCALE GENOMIC DNA]</scope>
</reference>
<feature type="region of interest" description="Disordered" evidence="1">
    <location>
        <begin position="1"/>
        <end position="32"/>
    </location>
</feature>
<proteinExistence type="predicted"/>
<dbReference type="EMBL" id="LCPH01000002">
    <property type="protein sequence ID" value="KKU93302.1"/>
    <property type="molecule type" value="Genomic_DNA"/>
</dbReference>
<sequence>MGFLGERVSAAERRSEARHTLSVSGLSPPEVRTSTGFCEDCGQTARAIYCEEDIQPFRMLPPITQRPTRPASKAGKPERKPFSKRIARSRPAPPDDMAESKDMLMRSKEAGVRLHTSRLPSFTEPTTLSGGFRGGNSSLRKSSERQNEH</sequence>
<protein>
    <submittedName>
        <fullName evidence="2">Uncharacterized protein</fullName>
    </submittedName>
</protein>
<feature type="compositionally biased region" description="Basic and acidic residues" evidence="1">
    <location>
        <begin position="98"/>
        <end position="112"/>
    </location>
</feature>
<comment type="caution">
    <text evidence="2">The sequence shown here is derived from an EMBL/GenBank/DDBJ whole genome shotgun (WGS) entry which is preliminary data.</text>
</comment>
<dbReference type="Proteomes" id="UP000034462">
    <property type="component" value="Unassembled WGS sequence"/>
</dbReference>
<organism evidence="2 3">
    <name type="scientific">Candidatus Yanofskybacteria bacterium GW2011_GWC1_48_11</name>
    <dbReference type="NCBI Taxonomy" id="1619027"/>
    <lineage>
        <taxon>Bacteria</taxon>
        <taxon>Candidatus Yanofskyibacteriota</taxon>
    </lineage>
</organism>
<gene>
    <name evidence="2" type="ORF">UY25_C0002G0026</name>
</gene>
<feature type="compositionally biased region" description="Polar residues" evidence="1">
    <location>
        <begin position="118"/>
        <end position="140"/>
    </location>
</feature>
<feature type="compositionally biased region" description="Basic and acidic residues" evidence="1">
    <location>
        <begin position="9"/>
        <end position="19"/>
    </location>
</feature>
<feature type="region of interest" description="Disordered" evidence="1">
    <location>
        <begin position="59"/>
        <end position="149"/>
    </location>
</feature>
<name>A0A837IL64_9BACT</name>
<evidence type="ECO:0000313" key="2">
    <source>
        <dbReference type="EMBL" id="KKU93302.1"/>
    </source>
</evidence>
<evidence type="ECO:0000256" key="1">
    <source>
        <dbReference type="SAM" id="MobiDB-lite"/>
    </source>
</evidence>
<evidence type="ECO:0000313" key="3">
    <source>
        <dbReference type="Proteomes" id="UP000034462"/>
    </source>
</evidence>
<accession>A0A837IL64</accession>
<dbReference type="AlphaFoldDB" id="A0A837IL64"/>